<sequence>MSSKISNVLKKLKLSAFELFNGTSSEEMARANPVILVLLSVIVLGLAAIVILTNVLSASMVTNEEYLPDRVMYFALHLGDPDNQPPPRQKRSAVENESCSLEMNVNRTRESIILMENDSLRFRLILYENTANATPPMAAREAAAKLENVQPTKDHKKASQTSALRVFKQLTNGRKNDLFVLFVPCKIDAQSDRDDIEELVKEKEGLDGRTMIVSTTIPAQEISKLYAQPLPNVLGKENSEALARKIVDFASTTTTNSTSSTPTSSPTNTTSSPPTTVRSSSTTAAPTTTTTVPTTTTTTALPMTTTTSTTPVQTTTTTAAPTTTTTVPTTTTTTTSPTTTTTSTTPVQTTTTTAAPTTTTTVPTTSITATTPTTTTTSTTPVQTTTTTAAPTTTTTVPTTSTTATTPTTTTTSTASVQTTTTTAAPTTTTTTVPSTTTTTTSSTTTTTSTTPVQTTTTTAAPTTITTVPTTSTTATTPTTTTTSTTSVQTTTTTAAPTTTTTTVPTTTTTTSSSTTTTTSTTPVQTTTTTAAPTTTTTVPTTSTTATTPTTTTTSTTPVQTTTTTAAPTATTTVPTTSTTETTPTTTTTSTTPVQTTTPTTAPTTTTTVPTTSTTTTTPTTTTTSTTPVQTTTPTTAPTTTTTVPTTSTTTTLPTTTTTLPTSTTTVTIPTTTEMPKKDLTCLFAGDMYSLGSNQAAYDQEKRFIDETAKSLFEKANFRGGLSLYGYVRQKFPEAGLNDIRSTFPRFRELLNGMEYSEDSPLMELKNATDSINSTNCTVWERSGVNCLIFISAQYDTSGCSVLNPNLGSDRTIVGIGFNETDLSGIIGDQDRALKIPFKFTQKDVENVVDAVLSR</sequence>
<keyword evidence="2" id="KW-1133">Transmembrane helix</keyword>
<reference evidence="4" key="1">
    <citation type="submission" date="2020-12" db="UniProtKB">
        <authorList>
            <consortium name="WormBaseParasite"/>
        </authorList>
    </citation>
    <scope>IDENTIFICATION</scope>
    <source>
        <strain evidence="4">MHco3</strain>
    </source>
</reference>
<feature type="region of interest" description="Disordered" evidence="1">
    <location>
        <begin position="253"/>
        <end position="669"/>
    </location>
</feature>
<proteinExistence type="predicted"/>
<evidence type="ECO:0000256" key="2">
    <source>
        <dbReference type="SAM" id="Phobius"/>
    </source>
</evidence>
<name>A0A7I4Y2V2_HAECO</name>
<protein>
    <submittedName>
        <fullName evidence="4">VWFA domain-containing protein</fullName>
    </submittedName>
</protein>
<keyword evidence="2" id="KW-0812">Transmembrane</keyword>
<dbReference type="AlphaFoldDB" id="A0A7I4Y2V2"/>
<accession>A0A7I4Y2V2</accession>
<evidence type="ECO:0000313" key="4">
    <source>
        <dbReference type="WBParaSite" id="HCON_00044130-00001"/>
    </source>
</evidence>
<feature type="transmembrane region" description="Helical" evidence="2">
    <location>
        <begin position="34"/>
        <end position="56"/>
    </location>
</feature>
<evidence type="ECO:0000256" key="1">
    <source>
        <dbReference type="SAM" id="MobiDB-lite"/>
    </source>
</evidence>
<keyword evidence="3" id="KW-1185">Reference proteome</keyword>
<organism evidence="3 4">
    <name type="scientific">Haemonchus contortus</name>
    <name type="common">Barber pole worm</name>
    <dbReference type="NCBI Taxonomy" id="6289"/>
    <lineage>
        <taxon>Eukaryota</taxon>
        <taxon>Metazoa</taxon>
        <taxon>Ecdysozoa</taxon>
        <taxon>Nematoda</taxon>
        <taxon>Chromadorea</taxon>
        <taxon>Rhabditida</taxon>
        <taxon>Rhabditina</taxon>
        <taxon>Rhabditomorpha</taxon>
        <taxon>Strongyloidea</taxon>
        <taxon>Trichostrongylidae</taxon>
        <taxon>Haemonchus</taxon>
    </lineage>
</organism>
<dbReference type="OMA" id="THADNHA"/>
<evidence type="ECO:0000313" key="3">
    <source>
        <dbReference type="Proteomes" id="UP000025227"/>
    </source>
</evidence>
<keyword evidence="2" id="KW-0472">Membrane</keyword>
<dbReference type="Proteomes" id="UP000025227">
    <property type="component" value="Unplaced"/>
</dbReference>
<dbReference type="WBParaSite" id="HCON_00044130-00001">
    <property type="protein sequence ID" value="HCON_00044130-00001"/>
    <property type="gene ID" value="HCON_00044130"/>
</dbReference>